<feature type="compositionally biased region" description="Basic and acidic residues" evidence="3">
    <location>
        <begin position="33"/>
        <end position="43"/>
    </location>
</feature>
<feature type="compositionally biased region" description="Basic and acidic residues" evidence="3">
    <location>
        <begin position="51"/>
        <end position="60"/>
    </location>
</feature>
<evidence type="ECO:0000256" key="1">
    <source>
        <dbReference type="ARBA" id="ARBA00022741"/>
    </source>
</evidence>
<dbReference type="SUPFAM" id="SSF52540">
    <property type="entry name" value="P-loop containing nucleoside triphosphate hydrolases"/>
    <property type="match status" value="1"/>
</dbReference>
<dbReference type="RefSeq" id="WP_089956130.1">
    <property type="nucleotide sequence ID" value="NZ_FNAV01000003.1"/>
</dbReference>
<dbReference type="GO" id="GO:0004713">
    <property type="term" value="F:protein tyrosine kinase activity"/>
    <property type="evidence" value="ECO:0007669"/>
    <property type="project" value="TreeGrafter"/>
</dbReference>
<dbReference type="GO" id="GO:0005886">
    <property type="term" value="C:plasma membrane"/>
    <property type="evidence" value="ECO:0007669"/>
    <property type="project" value="TreeGrafter"/>
</dbReference>
<dbReference type="PANTHER" id="PTHR32309">
    <property type="entry name" value="TYROSINE-PROTEIN KINASE"/>
    <property type="match status" value="1"/>
</dbReference>
<dbReference type="OrthoDB" id="9775724at2"/>
<feature type="compositionally biased region" description="Low complexity" evidence="3">
    <location>
        <begin position="126"/>
        <end position="140"/>
    </location>
</feature>
<feature type="compositionally biased region" description="Basic and acidic residues" evidence="3">
    <location>
        <begin position="68"/>
        <end position="87"/>
    </location>
</feature>
<dbReference type="InterPro" id="IPR005702">
    <property type="entry name" value="Wzc-like_C"/>
</dbReference>
<gene>
    <name evidence="5" type="ORF">SAMN04488105_10395</name>
</gene>
<dbReference type="CDD" id="cd05387">
    <property type="entry name" value="BY-kinase"/>
    <property type="match status" value="1"/>
</dbReference>
<dbReference type="EMBL" id="FNAV01000003">
    <property type="protein sequence ID" value="SDE37660.1"/>
    <property type="molecule type" value="Genomic_DNA"/>
</dbReference>
<evidence type="ECO:0000256" key="2">
    <source>
        <dbReference type="ARBA" id="ARBA00022840"/>
    </source>
</evidence>
<dbReference type="InterPro" id="IPR002586">
    <property type="entry name" value="CobQ/CobB/MinD/ParA_Nub-bd_dom"/>
</dbReference>
<feature type="compositionally biased region" description="Low complexity" evidence="3">
    <location>
        <begin position="88"/>
        <end position="101"/>
    </location>
</feature>
<evidence type="ECO:0000256" key="3">
    <source>
        <dbReference type="SAM" id="MobiDB-lite"/>
    </source>
</evidence>
<keyword evidence="2" id="KW-0067">ATP-binding</keyword>
<evidence type="ECO:0000313" key="5">
    <source>
        <dbReference type="EMBL" id="SDE37660.1"/>
    </source>
</evidence>
<dbReference type="Pfam" id="PF01656">
    <property type="entry name" value="CbiA"/>
    <property type="match status" value="1"/>
</dbReference>
<evidence type="ECO:0000313" key="6">
    <source>
        <dbReference type="Proteomes" id="UP000198994"/>
    </source>
</evidence>
<dbReference type="PANTHER" id="PTHR32309:SF13">
    <property type="entry name" value="FERRIC ENTEROBACTIN TRANSPORT PROTEIN FEPE"/>
    <property type="match status" value="1"/>
</dbReference>
<dbReference type="InterPro" id="IPR050445">
    <property type="entry name" value="Bact_polysacc_biosynth/exp"/>
</dbReference>
<dbReference type="STRING" id="282683.SAMN04488105_10395"/>
<protein>
    <submittedName>
        <fullName evidence="5">Chromosome partitioning ATPase, Mrp family, contains Fe-S cluster</fullName>
    </submittedName>
</protein>
<dbReference type="Gene3D" id="3.40.50.300">
    <property type="entry name" value="P-loop containing nucleotide triphosphate hydrolases"/>
    <property type="match status" value="1"/>
</dbReference>
<feature type="domain" description="CobQ/CobB/MinD/ParA nucleotide binding" evidence="4">
    <location>
        <begin position="201"/>
        <end position="381"/>
    </location>
</feature>
<proteinExistence type="predicted"/>
<accession>A0A1G7CFZ2</accession>
<evidence type="ECO:0000259" key="4">
    <source>
        <dbReference type="Pfam" id="PF01656"/>
    </source>
</evidence>
<dbReference type="Proteomes" id="UP000198994">
    <property type="component" value="Unassembled WGS sequence"/>
</dbReference>
<dbReference type="InterPro" id="IPR027417">
    <property type="entry name" value="P-loop_NTPase"/>
</dbReference>
<keyword evidence="1" id="KW-0547">Nucleotide-binding</keyword>
<keyword evidence="6" id="KW-1185">Reference proteome</keyword>
<feature type="region of interest" description="Disordered" evidence="3">
    <location>
        <begin position="1"/>
        <end position="147"/>
    </location>
</feature>
<name>A0A1G7CFZ2_9RHOB</name>
<dbReference type="AlphaFoldDB" id="A0A1G7CFZ2"/>
<reference evidence="6" key="1">
    <citation type="submission" date="2016-10" db="EMBL/GenBank/DDBJ databases">
        <authorList>
            <person name="Varghese N."/>
            <person name="Submissions S."/>
        </authorList>
    </citation>
    <scope>NUCLEOTIDE SEQUENCE [LARGE SCALE GENOMIC DNA]</scope>
    <source>
        <strain evidence="6">DSM 10146</strain>
    </source>
</reference>
<sequence>MTMTERRRFRRRNRPLDDLPDEDISPVEPLATRAERLARRETKTSAAQATRRAEAERVAEAARLQQQVEKEARRQREAERRRTEARQAEAAARMAQTTRQTGAEHRVETGRVSTEPARPEARRGQTAPRPAAPAVATRTAQSPAPLQQRGWDDLAEFSVDARHLERNRIVTAARQDPAHAAFDILRTKLLQGLADHGWKRVAITSPTKDCGKTFTAANLAISLSRHQNCRTLLLDCDLRRPTLHKIMGFRDPGSMGDMLRGLLPPERHLVRMGENAIHAGHNIAFGFNGAVEPYASELLQTPRTAETLRQVETMLQPDVVLFDLPPALYFDDVMAFRPLFDGVLLVIGGGLTTDKEVREVERLLGKNTPLLGMVLNKAEGTSLDKYTY</sequence>
<organism evidence="5 6">
    <name type="scientific">Salipiger thiooxidans</name>
    <dbReference type="NCBI Taxonomy" id="282683"/>
    <lineage>
        <taxon>Bacteria</taxon>
        <taxon>Pseudomonadati</taxon>
        <taxon>Pseudomonadota</taxon>
        <taxon>Alphaproteobacteria</taxon>
        <taxon>Rhodobacterales</taxon>
        <taxon>Roseobacteraceae</taxon>
        <taxon>Salipiger</taxon>
    </lineage>
</organism>